<evidence type="ECO:0000313" key="2">
    <source>
        <dbReference type="Proteomes" id="UP000241010"/>
    </source>
</evidence>
<evidence type="ECO:0000313" key="1">
    <source>
        <dbReference type="EMBL" id="PTE20706.1"/>
    </source>
</evidence>
<keyword evidence="2" id="KW-1185">Reference proteome</keyword>
<sequence>MTPKFWEWFDEVPTADQIVLLRKIADSKEVILHFTGQTYYDDATIGAGDKRAISDMLAAYEMISEG</sequence>
<comment type="caution">
    <text evidence="1">The sequence shown here is derived from an EMBL/GenBank/DDBJ whole genome shotgun (WGS) entry which is preliminary data.</text>
</comment>
<name>A0A2T4JS50_9RHOB</name>
<dbReference type="AlphaFoldDB" id="A0A2T4JS50"/>
<dbReference type="OrthoDB" id="5465114at2"/>
<organism evidence="1 2">
    <name type="scientific">Cereibacter changlensis JA139</name>
    <dbReference type="NCBI Taxonomy" id="1188249"/>
    <lineage>
        <taxon>Bacteria</taxon>
        <taxon>Pseudomonadati</taxon>
        <taxon>Pseudomonadota</taxon>
        <taxon>Alphaproteobacteria</taxon>
        <taxon>Rhodobacterales</taxon>
        <taxon>Paracoccaceae</taxon>
        <taxon>Cereibacter</taxon>
    </lineage>
</organism>
<dbReference type="EMBL" id="PZKG01000088">
    <property type="protein sequence ID" value="PTE20706.1"/>
    <property type="molecule type" value="Genomic_DNA"/>
</dbReference>
<reference evidence="1 2" key="1">
    <citation type="submission" date="2018-03" db="EMBL/GenBank/DDBJ databases">
        <title>Cereibacter changlensis.</title>
        <authorList>
            <person name="Meyer T.E."/>
            <person name="Miller S."/>
            <person name="Lodha T."/>
            <person name="Gandham S."/>
            <person name="Chintalapati S."/>
            <person name="Chintalapati V.R."/>
        </authorList>
    </citation>
    <scope>NUCLEOTIDE SEQUENCE [LARGE SCALE GENOMIC DNA]</scope>
    <source>
        <strain evidence="1 2">JA139</strain>
    </source>
</reference>
<proteinExistence type="predicted"/>
<protein>
    <submittedName>
        <fullName evidence="1">Uncharacterized protein</fullName>
    </submittedName>
</protein>
<gene>
    <name evidence="1" type="ORF">C5F48_16170</name>
</gene>
<accession>A0A2T4JS50</accession>
<dbReference type="Proteomes" id="UP000241010">
    <property type="component" value="Unassembled WGS sequence"/>
</dbReference>